<dbReference type="Pfam" id="PF13451">
    <property type="entry name" value="zf_Tbcl"/>
    <property type="match status" value="1"/>
</dbReference>
<feature type="domain" description="Probable zinc-binding" evidence="2">
    <location>
        <begin position="85"/>
        <end position="128"/>
    </location>
</feature>
<dbReference type="RefSeq" id="WP_267771123.1">
    <property type="nucleotide sequence ID" value="NZ_JAPNKE010000002.1"/>
</dbReference>
<protein>
    <submittedName>
        <fullName evidence="3">Zinc-ribbon domain containing protein</fullName>
    </submittedName>
</protein>
<comment type="caution">
    <text evidence="3">The sequence shown here is derived from an EMBL/GenBank/DDBJ whole genome shotgun (WGS) entry which is preliminary data.</text>
</comment>
<name>A0A9X3ESL4_9BACT</name>
<keyword evidence="4" id="KW-1185">Reference proteome</keyword>
<reference evidence="3" key="1">
    <citation type="submission" date="2022-11" db="EMBL/GenBank/DDBJ databases">
        <title>Minimal conservation of predation-associated metabolite biosynthetic gene clusters underscores biosynthetic potential of Myxococcota including descriptions for ten novel species: Archangium lansinium sp. nov., Myxococcus landrumus sp. nov., Nannocystis bai.</title>
        <authorList>
            <person name="Ahearne A."/>
            <person name="Stevens C."/>
            <person name="Phillips K."/>
        </authorList>
    </citation>
    <scope>NUCLEOTIDE SEQUENCE</scope>
    <source>
        <strain evidence="3">Na p29</strain>
    </source>
</reference>
<dbReference type="Proteomes" id="UP001150924">
    <property type="component" value="Unassembled WGS sequence"/>
</dbReference>
<proteinExistence type="predicted"/>
<accession>A0A9X3ESL4</accession>
<dbReference type="AlphaFoldDB" id="A0A9X3ESL4"/>
<feature type="region of interest" description="Disordered" evidence="1">
    <location>
        <begin position="1"/>
        <end position="20"/>
    </location>
</feature>
<evidence type="ECO:0000256" key="1">
    <source>
        <dbReference type="SAM" id="MobiDB-lite"/>
    </source>
</evidence>
<evidence type="ECO:0000313" key="4">
    <source>
        <dbReference type="Proteomes" id="UP001150924"/>
    </source>
</evidence>
<dbReference type="InterPro" id="IPR025306">
    <property type="entry name" value="Zn-bnd_dom_prob"/>
</dbReference>
<dbReference type="EMBL" id="JAPNKE010000002">
    <property type="protein sequence ID" value="MCY1008490.1"/>
    <property type="molecule type" value="Genomic_DNA"/>
</dbReference>
<gene>
    <name evidence="3" type="ORF">OV079_23610</name>
</gene>
<sequence length="205" mass="23790">MARTTKKTKSPSPQRSTRTLERLANLVPHPRYGTEIVPSGQVGDDDVIPGPPEWSKDVTFPESAIPADVRKQNFSTMSHLHWYVDTLRDCWTCKRPFIFFAREQQYWYETLRFRVEADCHECVECRASLRTVRRRLKRYGELVGKRELTDEDMLALASDVAFLWTEGLLRDEQRLRRIRNRALRQVPDGAATRALDELGATLPKS</sequence>
<evidence type="ECO:0000259" key="2">
    <source>
        <dbReference type="Pfam" id="PF13451"/>
    </source>
</evidence>
<organism evidence="3 4">
    <name type="scientific">Nannocystis pusilla</name>
    <dbReference type="NCBI Taxonomy" id="889268"/>
    <lineage>
        <taxon>Bacteria</taxon>
        <taxon>Pseudomonadati</taxon>
        <taxon>Myxococcota</taxon>
        <taxon>Polyangia</taxon>
        <taxon>Nannocystales</taxon>
        <taxon>Nannocystaceae</taxon>
        <taxon>Nannocystis</taxon>
    </lineage>
</organism>
<evidence type="ECO:0000313" key="3">
    <source>
        <dbReference type="EMBL" id="MCY1008490.1"/>
    </source>
</evidence>